<evidence type="ECO:0000313" key="1">
    <source>
        <dbReference type="EMBL" id="MCX4149926.1"/>
    </source>
</evidence>
<dbReference type="EMBL" id="JAMXWF010000035">
    <property type="protein sequence ID" value="MDQ6411744.1"/>
    <property type="molecule type" value="Genomic_DNA"/>
</dbReference>
<dbReference type="EMBL" id="JAPKHW010000035">
    <property type="protein sequence ID" value="MCX4149926.1"/>
    <property type="molecule type" value="Genomic_DNA"/>
</dbReference>
<dbReference type="AlphaFoldDB" id="A0AAP5ESA7"/>
<evidence type="ECO:0000313" key="4">
    <source>
        <dbReference type="Proteomes" id="UP001242288"/>
    </source>
</evidence>
<keyword evidence="3" id="KW-1185">Reference proteome</keyword>
<dbReference type="RefSeq" id="WP_266260720.1">
    <property type="nucleotide sequence ID" value="NZ_JAMXWF010000035.1"/>
</dbReference>
<gene>
    <name evidence="2" type="ORF">NIE36_31805</name>
    <name evidence="1" type="ORF">OSB80_31870</name>
</gene>
<dbReference type="Proteomes" id="UP001209412">
    <property type="component" value="Unassembled WGS sequence"/>
</dbReference>
<evidence type="ECO:0000313" key="2">
    <source>
        <dbReference type="EMBL" id="MDQ6411744.1"/>
    </source>
</evidence>
<name>A0AAP5ESA7_9BURK</name>
<proteinExistence type="predicted"/>
<reference evidence="2" key="1">
    <citation type="submission" date="2022-06" db="EMBL/GenBank/DDBJ databases">
        <title>PHB producers.</title>
        <authorList>
            <person name="Besaury L."/>
        </authorList>
    </citation>
    <scope>NUCLEOTIDE SEQUENCE</scope>
    <source>
        <strain evidence="2 3">SEWS6</strain>
    </source>
</reference>
<comment type="caution">
    <text evidence="2">The sequence shown here is derived from an EMBL/GenBank/DDBJ whole genome shotgun (WGS) entry which is preliminary data.</text>
</comment>
<organism evidence="2 4">
    <name type="scientific">Paraburkholderia madseniana</name>
    <dbReference type="NCBI Taxonomy" id="2599607"/>
    <lineage>
        <taxon>Bacteria</taxon>
        <taxon>Pseudomonadati</taxon>
        <taxon>Pseudomonadota</taxon>
        <taxon>Betaproteobacteria</taxon>
        <taxon>Burkholderiales</taxon>
        <taxon>Burkholderiaceae</taxon>
        <taxon>Paraburkholderia</taxon>
    </lineage>
</organism>
<evidence type="ECO:0000313" key="3">
    <source>
        <dbReference type="Proteomes" id="UP001209412"/>
    </source>
</evidence>
<accession>A0AAP5ESA7</accession>
<sequence>MVSPQPGRTYIMETSDGRTIIFTFVNLGHYRVDEKDVFAPSFSDLAAPYAIKTWPVEYNG</sequence>
<protein>
    <submittedName>
        <fullName evidence="2">Uncharacterized protein</fullName>
    </submittedName>
</protein>
<dbReference type="Proteomes" id="UP001242288">
    <property type="component" value="Unassembled WGS sequence"/>
</dbReference>